<evidence type="ECO:0000256" key="3">
    <source>
        <dbReference type="ARBA" id="ARBA00022679"/>
    </source>
</evidence>
<evidence type="ECO:0000256" key="1">
    <source>
        <dbReference type="ARBA" id="ARBA00022450"/>
    </source>
</evidence>
<dbReference type="Gene3D" id="3.40.47.10">
    <property type="match status" value="1"/>
</dbReference>
<dbReference type="SMART" id="SM00823">
    <property type="entry name" value="PKS_PP"/>
    <property type="match status" value="1"/>
</dbReference>
<organism evidence="8 9">
    <name type="scientific">Micromonospora wenchangensis</name>
    <dbReference type="NCBI Taxonomy" id="1185415"/>
    <lineage>
        <taxon>Bacteria</taxon>
        <taxon>Bacillati</taxon>
        <taxon>Actinomycetota</taxon>
        <taxon>Actinomycetes</taxon>
        <taxon>Micromonosporales</taxon>
        <taxon>Micromonosporaceae</taxon>
        <taxon>Micromonospora</taxon>
    </lineage>
</organism>
<proteinExistence type="predicted"/>
<feature type="region of interest" description="N-terminal hotdog fold" evidence="5">
    <location>
        <begin position="504"/>
        <end position="626"/>
    </location>
</feature>
<dbReference type="SMART" id="SM00826">
    <property type="entry name" value="PKS_DH"/>
    <property type="match status" value="1"/>
</dbReference>
<evidence type="ECO:0000259" key="6">
    <source>
        <dbReference type="PROSITE" id="PS50075"/>
    </source>
</evidence>
<dbReference type="Gene3D" id="3.40.50.720">
    <property type="entry name" value="NAD(P)-binding Rossmann-like Domain"/>
    <property type="match status" value="1"/>
</dbReference>
<dbReference type="Gene3D" id="3.40.366.10">
    <property type="entry name" value="Malonyl-Coenzyme A Acyl Carrier Protein, domain 2"/>
    <property type="match status" value="1"/>
</dbReference>
<dbReference type="FunFam" id="1.10.1200.10:FF:000007">
    <property type="entry name" value="Probable polyketide synthase pks17"/>
    <property type="match status" value="1"/>
</dbReference>
<dbReference type="SUPFAM" id="SSF50129">
    <property type="entry name" value="GroES-like"/>
    <property type="match status" value="1"/>
</dbReference>
<dbReference type="InterPro" id="IPR011032">
    <property type="entry name" value="GroES-like_sf"/>
</dbReference>
<dbReference type="GO" id="GO:0008270">
    <property type="term" value="F:zinc ion binding"/>
    <property type="evidence" value="ECO:0007669"/>
    <property type="project" value="InterPro"/>
</dbReference>
<dbReference type="SUPFAM" id="SSF52151">
    <property type="entry name" value="FabD/lysophospholipase-like"/>
    <property type="match status" value="1"/>
</dbReference>
<keyword evidence="3" id="KW-0808">Transferase</keyword>
<dbReference type="InterPro" id="IPR049900">
    <property type="entry name" value="PKS_mFAS_DH"/>
</dbReference>
<dbReference type="SUPFAM" id="SSF53901">
    <property type="entry name" value="Thiolase-like"/>
    <property type="match status" value="1"/>
</dbReference>
<dbReference type="InterPro" id="IPR009081">
    <property type="entry name" value="PP-bd_ACP"/>
</dbReference>
<evidence type="ECO:0000313" key="8">
    <source>
        <dbReference type="EMBL" id="OWU97997.1"/>
    </source>
</evidence>
<feature type="active site" description="Proton acceptor; for dehydratase activity" evidence="5">
    <location>
        <position position="536"/>
    </location>
</feature>
<dbReference type="EMBL" id="MZMV01000094">
    <property type="protein sequence ID" value="OWU97997.1"/>
    <property type="molecule type" value="Genomic_DNA"/>
</dbReference>
<keyword evidence="2" id="KW-0597">Phosphoprotein</keyword>
<dbReference type="PANTHER" id="PTHR43775">
    <property type="entry name" value="FATTY ACID SYNTHASE"/>
    <property type="match status" value="1"/>
</dbReference>
<dbReference type="PROSITE" id="PS52019">
    <property type="entry name" value="PKS_MFAS_DH"/>
    <property type="match status" value="1"/>
</dbReference>
<dbReference type="Gene3D" id="3.40.50.11460">
    <property type="match status" value="1"/>
</dbReference>
<dbReference type="Gene3D" id="1.10.1200.10">
    <property type="entry name" value="ACP-like"/>
    <property type="match status" value="1"/>
</dbReference>
<reference evidence="8 9" key="1">
    <citation type="submission" date="2017-03" db="EMBL/GenBank/DDBJ databases">
        <title>Whole genome sequence of Micromonospora wenchangensis, isolated from mangrove soil.</title>
        <authorList>
            <person name="Yang H."/>
        </authorList>
    </citation>
    <scope>NUCLEOTIDE SEQUENCE [LARGE SCALE GENOMIC DNA]</scope>
    <source>
        <strain evidence="8 9">CCTCC AA 2012002</strain>
    </source>
</reference>
<dbReference type="InterPro" id="IPR057326">
    <property type="entry name" value="KR_dom"/>
</dbReference>
<dbReference type="CDD" id="cd08956">
    <property type="entry name" value="KR_3_FAS_SDR_x"/>
    <property type="match status" value="1"/>
</dbReference>
<keyword evidence="4" id="KW-0012">Acyltransferase</keyword>
<dbReference type="Pfam" id="PF13602">
    <property type="entry name" value="ADH_zinc_N_2"/>
    <property type="match status" value="1"/>
</dbReference>
<keyword evidence="1" id="KW-0596">Phosphopantetheine</keyword>
<evidence type="ECO:0000259" key="7">
    <source>
        <dbReference type="PROSITE" id="PS52019"/>
    </source>
</evidence>
<sequence length="1727" mass="180785">MRLLTRARPWVRGGRPRRAGVSSFGMSGTNAHVIIEEAPDEPEPAAERRTERPPAVPLLLSARTGPALRALAARLAALPDVDDVDLGYSLATTRSPLPSRAVVVAHGTGTARTGLDALAAGEPSPDVVTGTAAGLRDRVVFVFPGQGSQWPGMARELLRTSPVFAKRLGECADALAPYVDWSLLDVLTGEPGAPTLDDVDVVQPALFSMMVSLAEVWRAHGVTPAAVLGHSQGEIAAACVAGALSLPDAARLVALRSRALRRLAGQGGMVSLALPEAEVRERIARDGLDLSVAAVNGPSATVVSGPVAPLHRLRDACEAEGVRVRVIPVDYASHSPQVDALRAELAELAAPVVPQQGPVRFFSTVTADFRDHRELDADYWFRNLRDTVEFAPAVDALVAAGYDAFVEVSPHAVLTLSIEDTVQQAGADVAVVATLRRDEGGPARLYRQLGEAFVRGVPVDVSTAFEGARRISLPTYPFQRRRFWPDRPRGAGDVGAAGLVAAAHPLLGAALPLADADGVVLTGRLALDTQPWLADHRVGGRVLLPGTGFLELLGRAGDEVGGTVVEELVLQAPLVLPATGPVQVQVHVDATPEAGRWTVAVYSRPTGRDRWDRHAEGLLGLATTAVTPDAAFGQWPPPDATAVDLADTYAGLAARGLEYGPSFRGLRRVWRAADAVYAEVTLPADAGTAAGDYLLHPALLDAALHAAGAGGLLPADGAARLPWTFGGVRVHATGAAALRVRLTSPAPGTLRLGAVDPSGAPVVSVDSLTLRAVDDGQDTDVDDDLYTVDWTPVTTPPVPAATDRWVVVGPSDVDAAPGPVYPDPDALRAALDAGTPAPELVIVFCPAAAGDTPAAVRAVVLGVHAPLAALLAERRLDRSRLVVVTRGAVAALHRDELRDLSHAAVHGLVRTAQSENPDRIVLIDTDGDVPYPLLAALAGTDHVELAVRGGTALTPQLRPVAARARLRTPTVVGPWRLEAPGSGSLDALALVSRPECAAPLAPGEVRVAVRAAGVNFRDVLITLGMYPDPALLGSEAAGVVLEVGAEVTGLSPGDRVTGLFTGAFGPLAVTDQRMLTRVPADWSFTEAASMPIVFLTAWYALHDLAGLRSGERLLVHAAAGGVGMAAVQLARHLDAEVYGTASAGKWEVLRAQGLPEDHIGNSRDLSFATRFPARMDVVLNSLAGEFVDASLGLLGPGGRFVEMGKTDVRDPDAVATAHAGARYRAFDLVEAGPDRIQQMLTELMLLFADGTLHLLPTHVWDVREAPEAFRRISRAQYSGKVVLTVPQPWDRHGTVLVTGGTGTLGRLLARHLADQGVRDLLLVSRSGPDAPGARELVADLAARGASATVAACDAADRTALAGLLATVPADRPLTGVVHAAGVLHDGLVGSLGPSDFDEVLRAKVDVAANLDELTRDRDLMAFVLFSSAAGLLGAPGQGNYAAANTFLDALAVRRRSAGLPAVSLAWSLWAQRSTMTGHLGDTDLDRMARGGVVPLGSDEGLRLWDAALRLADPVLAPMRVDRRALRDATGDGVVPALLRGLVGPVAARPTARAATDVDAPAQHYLALAPADRARALLELVRGSAAAVLGHGDAGEIDADRAFKDLGFDSLTAVELRNRLNTATGLRLPATLIFDNPSPAALAAMLDRELQPEPTTPDEDPVEAEFRRLLTTVPVQRFRQAGLYDAVLRLADQPEHDGADDGPAGDVDAIDELDVAALVQRAMGTPQS</sequence>
<dbReference type="InterPro" id="IPR014043">
    <property type="entry name" value="Acyl_transferase_dom"/>
</dbReference>
<accession>A0A246RB60</accession>
<dbReference type="SUPFAM" id="SSF51735">
    <property type="entry name" value="NAD(P)-binding Rossmann-fold domains"/>
    <property type="match status" value="3"/>
</dbReference>
<dbReference type="PROSITE" id="PS00012">
    <property type="entry name" value="PHOSPHOPANTETHEINE"/>
    <property type="match status" value="1"/>
</dbReference>
<gene>
    <name evidence="8" type="ORF">B5D80_30905</name>
</gene>
<dbReference type="Pfam" id="PF14765">
    <property type="entry name" value="PS-DH"/>
    <property type="match status" value="1"/>
</dbReference>
<dbReference type="PANTHER" id="PTHR43775:SF51">
    <property type="entry name" value="INACTIVE PHENOLPHTHIOCEROL SYNTHESIS POLYKETIDE SYNTHASE TYPE I PKS1-RELATED"/>
    <property type="match status" value="1"/>
</dbReference>
<dbReference type="Gene3D" id="3.90.180.10">
    <property type="entry name" value="Medium-chain alcohol dehydrogenases, catalytic domain"/>
    <property type="match status" value="1"/>
</dbReference>
<dbReference type="FunFam" id="3.40.366.10:FF:000002">
    <property type="entry name" value="Probable polyketide synthase 2"/>
    <property type="match status" value="1"/>
</dbReference>
<dbReference type="InterPro" id="IPR006162">
    <property type="entry name" value="Ppantetheine_attach_site"/>
</dbReference>
<dbReference type="Proteomes" id="UP000197174">
    <property type="component" value="Unassembled WGS sequence"/>
</dbReference>
<dbReference type="GO" id="GO:0016491">
    <property type="term" value="F:oxidoreductase activity"/>
    <property type="evidence" value="ECO:0007669"/>
    <property type="project" value="InterPro"/>
</dbReference>
<dbReference type="Pfam" id="PF08659">
    <property type="entry name" value="KR"/>
    <property type="match status" value="1"/>
</dbReference>
<feature type="region of interest" description="C-terminal hotdog fold" evidence="5">
    <location>
        <begin position="640"/>
        <end position="779"/>
    </location>
</feature>
<dbReference type="SMART" id="SM00829">
    <property type="entry name" value="PKS_ER"/>
    <property type="match status" value="1"/>
</dbReference>
<dbReference type="InterPro" id="IPR036736">
    <property type="entry name" value="ACP-like_sf"/>
</dbReference>
<feature type="domain" description="Carrier" evidence="6">
    <location>
        <begin position="1574"/>
        <end position="1649"/>
    </location>
</feature>
<dbReference type="InterPro" id="IPR001227">
    <property type="entry name" value="Ac_transferase_dom_sf"/>
</dbReference>
<dbReference type="Gene3D" id="3.10.129.110">
    <property type="entry name" value="Polyketide synthase dehydratase"/>
    <property type="match status" value="1"/>
</dbReference>
<dbReference type="PROSITE" id="PS50075">
    <property type="entry name" value="CARRIER"/>
    <property type="match status" value="1"/>
</dbReference>
<feature type="domain" description="PKS/mFAS DH" evidence="7">
    <location>
        <begin position="504"/>
        <end position="779"/>
    </location>
</feature>
<dbReference type="InterPro" id="IPR013154">
    <property type="entry name" value="ADH-like_N"/>
</dbReference>
<dbReference type="SMART" id="SM00827">
    <property type="entry name" value="PKS_AT"/>
    <property type="match status" value="1"/>
</dbReference>
<dbReference type="InterPro" id="IPR049551">
    <property type="entry name" value="PKS_DH_C"/>
</dbReference>
<dbReference type="GO" id="GO:0004312">
    <property type="term" value="F:fatty acid synthase activity"/>
    <property type="evidence" value="ECO:0007669"/>
    <property type="project" value="TreeGrafter"/>
</dbReference>
<dbReference type="Pfam" id="PF00698">
    <property type="entry name" value="Acyl_transf_1"/>
    <property type="match status" value="1"/>
</dbReference>
<dbReference type="Gene3D" id="3.30.70.3290">
    <property type="match status" value="1"/>
</dbReference>
<keyword evidence="9" id="KW-1185">Reference proteome</keyword>
<dbReference type="InterPro" id="IPR016039">
    <property type="entry name" value="Thiolase-like"/>
</dbReference>
<name>A0A246RB60_9ACTN</name>
<feature type="active site" description="Proton donor; for dehydratase activity" evidence="5">
    <location>
        <position position="701"/>
    </location>
</feature>
<evidence type="ECO:0000256" key="2">
    <source>
        <dbReference type="ARBA" id="ARBA00022553"/>
    </source>
</evidence>
<dbReference type="InterPro" id="IPR016036">
    <property type="entry name" value="Malonyl_transacylase_ACP-bd"/>
</dbReference>
<dbReference type="SMART" id="SM01294">
    <property type="entry name" value="PKS_PP_betabranch"/>
    <property type="match status" value="1"/>
</dbReference>
<dbReference type="FunFam" id="3.90.180.10:FF:000032">
    <property type="entry name" value="Probable polyketide synthase pks1"/>
    <property type="match status" value="1"/>
</dbReference>
<dbReference type="InterPro" id="IPR020807">
    <property type="entry name" value="PKS_DH"/>
</dbReference>
<dbReference type="InterPro" id="IPR032821">
    <property type="entry name" value="PKS_assoc"/>
</dbReference>
<protein>
    <submittedName>
        <fullName evidence="8">Uncharacterized protein</fullName>
    </submittedName>
</protein>
<evidence type="ECO:0000256" key="5">
    <source>
        <dbReference type="PROSITE-ProRule" id="PRU01363"/>
    </source>
</evidence>
<dbReference type="InterPro" id="IPR002364">
    <property type="entry name" value="Quin_OxRdtase/zeta-crystal_CS"/>
</dbReference>
<dbReference type="InterPro" id="IPR050091">
    <property type="entry name" value="PKS_NRPS_Biosynth_Enz"/>
</dbReference>
<dbReference type="InterPro" id="IPR020843">
    <property type="entry name" value="ER"/>
</dbReference>
<dbReference type="GO" id="GO:0031177">
    <property type="term" value="F:phosphopantetheine binding"/>
    <property type="evidence" value="ECO:0007669"/>
    <property type="project" value="InterPro"/>
</dbReference>
<dbReference type="PROSITE" id="PS01162">
    <property type="entry name" value="QOR_ZETA_CRYSTAL"/>
    <property type="match status" value="1"/>
</dbReference>
<dbReference type="SMART" id="SM00822">
    <property type="entry name" value="PKS_KR"/>
    <property type="match status" value="1"/>
</dbReference>
<evidence type="ECO:0000313" key="9">
    <source>
        <dbReference type="Proteomes" id="UP000197174"/>
    </source>
</evidence>
<dbReference type="InterPro" id="IPR036291">
    <property type="entry name" value="NAD(P)-bd_dom_sf"/>
</dbReference>
<dbReference type="CDD" id="cd05195">
    <property type="entry name" value="enoyl_red"/>
    <property type="match status" value="1"/>
</dbReference>
<dbReference type="SUPFAM" id="SSF55048">
    <property type="entry name" value="Probable ACP-binding domain of malonyl-CoA ACP transacylase"/>
    <property type="match status" value="1"/>
</dbReference>
<evidence type="ECO:0000256" key="4">
    <source>
        <dbReference type="ARBA" id="ARBA00023315"/>
    </source>
</evidence>
<dbReference type="InterPro" id="IPR049552">
    <property type="entry name" value="PKS_DH_N"/>
</dbReference>
<dbReference type="InterPro" id="IPR016035">
    <property type="entry name" value="Acyl_Trfase/lysoPLipase"/>
</dbReference>
<dbReference type="Pfam" id="PF21089">
    <property type="entry name" value="PKS_DH_N"/>
    <property type="match status" value="1"/>
</dbReference>
<comment type="caution">
    <text evidence="8">The sequence shown here is derived from an EMBL/GenBank/DDBJ whole genome shotgun (WGS) entry which is preliminary data.</text>
</comment>
<dbReference type="InterPro" id="IPR020806">
    <property type="entry name" value="PKS_PP-bd"/>
</dbReference>
<dbReference type="InterPro" id="IPR042104">
    <property type="entry name" value="PKS_dehydratase_sf"/>
</dbReference>
<dbReference type="SUPFAM" id="SSF47336">
    <property type="entry name" value="ACP-like"/>
    <property type="match status" value="1"/>
</dbReference>
<dbReference type="InterPro" id="IPR013968">
    <property type="entry name" value="PKS_KR"/>
</dbReference>
<dbReference type="Pfam" id="PF00550">
    <property type="entry name" value="PP-binding"/>
    <property type="match status" value="1"/>
</dbReference>
<dbReference type="Pfam" id="PF08240">
    <property type="entry name" value="ADH_N"/>
    <property type="match status" value="1"/>
</dbReference>
<dbReference type="GO" id="GO:0006633">
    <property type="term" value="P:fatty acid biosynthetic process"/>
    <property type="evidence" value="ECO:0007669"/>
    <property type="project" value="TreeGrafter"/>
</dbReference>
<dbReference type="Pfam" id="PF16197">
    <property type="entry name" value="KAsynt_C_assoc"/>
    <property type="match status" value="1"/>
</dbReference>
<dbReference type="RefSeq" id="WP_088647456.1">
    <property type="nucleotide sequence ID" value="NZ_MZMV01000094.1"/>
</dbReference>